<protein>
    <submittedName>
        <fullName evidence="1">Uncharacterized protein</fullName>
    </submittedName>
</protein>
<accession>A0ACA9XZV8</accession>
<sequence>MNQTELRRSRSRTRCSKDYRIVDESIGTSKNIKTTETIPRGHRSLSRISLIKRDSDQLLQTALVNQNLRHSSPAPEIQRNLSKKNSIRSLTEAKKHIPMKEVRPTMKRWNSIQYLSNDESKKEVDGNSISPLTVIKDQYDTKRPVNNYSTPIADNYYKDLDHRINERSSDEINDDLKTTNTTPMESLTNKIYNKMLKLLGSDKDSKKSDFKYKNDSTNASLSKYQSESDDDDDEDEEFNDETQEDGWASPNVEENIDLNLDTIMTEINDFQNNFVQKFNATTPQSEFEPETSSRIQRKILDYKDLYQEETLSKNSSYFSLKSQNSQNQTANIFNDYNFKIQYEKIIQEYNLIRLRFNNISTYNNYTLKGEKVNQTNTNEHLKSNVGVLGFLNRVKTLQQKEHQVAETLLNKPPHKSSILNVDEYLMNIWNEEMESLTESNQSSANTSQTQSPLQFPPKADYGFYNPSIHNNHSHHLMSQINTPLSNKSSFDVTHTNSFSELAGKVKLRN</sequence>
<name>A0ACA9XZV8_9ASCO</name>
<organism evidence="1 2">
    <name type="scientific">[Candida] jaroonii</name>
    <dbReference type="NCBI Taxonomy" id="467808"/>
    <lineage>
        <taxon>Eukaryota</taxon>
        <taxon>Fungi</taxon>
        <taxon>Dikarya</taxon>
        <taxon>Ascomycota</taxon>
        <taxon>Saccharomycotina</taxon>
        <taxon>Pichiomycetes</taxon>
        <taxon>Debaryomycetaceae</taxon>
        <taxon>Yamadazyma</taxon>
    </lineage>
</organism>
<dbReference type="Proteomes" id="UP001152531">
    <property type="component" value="Unassembled WGS sequence"/>
</dbReference>
<evidence type="ECO:0000313" key="2">
    <source>
        <dbReference type="Proteomes" id="UP001152531"/>
    </source>
</evidence>
<reference evidence="1" key="1">
    <citation type="submission" date="2022-06" db="EMBL/GenBank/DDBJ databases">
        <authorList>
            <person name="Legras J.-L."/>
            <person name="Devillers H."/>
            <person name="Grondin C."/>
        </authorList>
    </citation>
    <scope>NUCLEOTIDE SEQUENCE</scope>
    <source>
        <strain evidence="1">CLIB 1444</strain>
    </source>
</reference>
<dbReference type="EMBL" id="CALSDN010000001">
    <property type="protein sequence ID" value="CAH6718187.1"/>
    <property type="molecule type" value="Genomic_DNA"/>
</dbReference>
<gene>
    <name evidence="1" type="ORF">CLIB1444_01S01068</name>
</gene>
<proteinExistence type="predicted"/>
<evidence type="ECO:0000313" key="1">
    <source>
        <dbReference type="EMBL" id="CAH6718187.1"/>
    </source>
</evidence>
<keyword evidence="2" id="KW-1185">Reference proteome</keyword>
<comment type="caution">
    <text evidence="1">The sequence shown here is derived from an EMBL/GenBank/DDBJ whole genome shotgun (WGS) entry which is preliminary data.</text>
</comment>